<comment type="caution">
    <text evidence="1">The sequence shown here is derived from an EMBL/GenBank/DDBJ whole genome shotgun (WGS) entry which is preliminary data.</text>
</comment>
<evidence type="ECO:0000313" key="1">
    <source>
        <dbReference type="EMBL" id="KAJ1348875.1"/>
    </source>
</evidence>
<accession>A0AAD5M0E3</accession>
<gene>
    <name evidence="1" type="ORF">KIN20_004275</name>
</gene>
<evidence type="ECO:0000313" key="2">
    <source>
        <dbReference type="Proteomes" id="UP001196413"/>
    </source>
</evidence>
<sequence length="92" mass="10496">MEDNNNVLTFSSVEYTFCHACIEDNHAIVAARYPIFAAGHKFSAISNSKSALIFASTNFLECPVEAVWWAYSEICEPQKRRFFQELLGQQLE</sequence>
<dbReference type="AlphaFoldDB" id="A0AAD5M0E3"/>
<dbReference type="Proteomes" id="UP001196413">
    <property type="component" value="Unassembled WGS sequence"/>
</dbReference>
<protein>
    <submittedName>
        <fullName evidence="1">Uncharacterized protein</fullName>
    </submittedName>
</protein>
<dbReference type="EMBL" id="JAHQIW010000576">
    <property type="protein sequence ID" value="KAJ1348875.1"/>
    <property type="molecule type" value="Genomic_DNA"/>
</dbReference>
<name>A0AAD5M0E3_PARTN</name>
<organism evidence="1 2">
    <name type="scientific">Parelaphostrongylus tenuis</name>
    <name type="common">Meningeal worm</name>
    <dbReference type="NCBI Taxonomy" id="148309"/>
    <lineage>
        <taxon>Eukaryota</taxon>
        <taxon>Metazoa</taxon>
        <taxon>Ecdysozoa</taxon>
        <taxon>Nematoda</taxon>
        <taxon>Chromadorea</taxon>
        <taxon>Rhabditida</taxon>
        <taxon>Rhabditina</taxon>
        <taxon>Rhabditomorpha</taxon>
        <taxon>Strongyloidea</taxon>
        <taxon>Metastrongylidae</taxon>
        <taxon>Parelaphostrongylus</taxon>
    </lineage>
</organism>
<proteinExistence type="predicted"/>
<keyword evidence="2" id="KW-1185">Reference proteome</keyword>
<reference evidence="1" key="1">
    <citation type="submission" date="2021-06" db="EMBL/GenBank/DDBJ databases">
        <title>Parelaphostrongylus tenuis whole genome reference sequence.</title>
        <authorList>
            <person name="Garwood T.J."/>
            <person name="Larsen P.A."/>
            <person name="Fountain-Jones N.M."/>
            <person name="Garbe J.R."/>
            <person name="Macchietto M.G."/>
            <person name="Kania S.A."/>
            <person name="Gerhold R.W."/>
            <person name="Richards J.E."/>
            <person name="Wolf T.M."/>
        </authorList>
    </citation>
    <scope>NUCLEOTIDE SEQUENCE</scope>
    <source>
        <strain evidence="1">MNPRO001-30</strain>
        <tissue evidence="1">Meninges</tissue>
    </source>
</reference>